<dbReference type="GO" id="GO:0000162">
    <property type="term" value="P:L-tryptophan biosynthetic process"/>
    <property type="evidence" value="ECO:0007669"/>
    <property type="project" value="UniProtKB-KW"/>
</dbReference>
<reference evidence="6" key="2">
    <citation type="submission" date="2023-04" db="EMBL/GenBank/DDBJ databases">
        <authorList>
            <person name="Beletskiy A.V."/>
            <person name="Mardanov A.V."/>
            <person name="Ravin N.V."/>
        </authorList>
    </citation>
    <scope>NUCLEOTIDE SEQUENCE</scope>
    <source>
        <strain evidence="6">GKL-01</strain>
    </source>
</reference>
<dbReference type="InterPro" id="IPR036320">
    <property type="entry name" value="Glycosyl_Trfase_fam3_N_dom_sf"/>
</dbReference>
<evidence type="ECO:0000259" key="5">
    <source>
        <dbReference type="Pfam" id="PF02885"/>
    </source>
</evidence>
<dbReference type="AlphaFoldDB" id="A0AA95H3A7"/>
<evidence type="ECO:0000256" key="3">
    <source>
        <dbReference type="ARBA" id="ARBA00022822"/>
    </source>
</evidence>
<dbReference type="SUPFAM" id="SSF47648">
    <property type="entry name" value="Nucleoside phosphorylase/phosphoribosyltransferase N-terminal domain"/>
    <property type="match status" value="1"/>
</dbReference>
<keyword evidence="1 6" id="KW-0328">Glycosyltransferase</keyword>
<keyword evidence="3" id="KW-0028">Amino-acid biosynthesis</keyword>
<dbReference type="SUPFAM" id="SSF52418">
    <property type="entry name" value="Nucleoside phosphorylase/phosphoribosyltransferase catalytic domain"/>
    <property type="match status" value="1"/>
</dbReference>
<evidence type="ECO:0000313" key="6">
    <source>
        <dbReference type="EMBL" id="WGZ89765.1"/>
    </source>
</evidence>
<dbReference type="InterPro" id="IPR005940">
    <property type="entry name" value="Anthranilate_Pribosyl_Tfrase"/>
</dbReference>
<sequence>MTHLNTDLNLRIHLRQCIQKVATGPEYSKDLNYDDAYWAMRHIASGEADPIQIAVYFIGLRMKRETDDEYRGTLQALIDTANIQTAAVEEVLDISDPYDGYARGVPASSFLPAIMASLGVPSVIHGLEQVGPKYGATHYKILQAAGVDVNLSAKAATAQLNNIGWTYIDQSQFAPRLHDLIPIRQRMIKRQVLTTVETLLAPIRGQVKTHCLGGYVHKNYPPIYTSLAKQAGFASGMFVRGVEGGVIPSLQQAGKLFYYEGQAAEQQRDLNPAELGIEAAVRAVPLPENLPPAPLLGDEIATTVDSNALARVAAEQGLAALKGERGLMYDSLVYVGAIALTHLQRYTSLVEAADAVRASLDSGKALASFQAAR</sequence>
<dbReference type="PANTHER" id="PTHR43285:SF2">
    <property type="entry name" value="ANTHRANILATE PHOSPHORIBOSYLTRANSFERASE"/>
    <property type="match status" value="1"/>
</dbReference>
<dbReference type="GO" id="GO:0004048">
    <property type="term" value="F:anthranilate phosphoribosyltransferase activity"/>
    <property type="evidence" value="ECO:0007669"/>
    <property type="project" value="InterPro"/>
</dbReference>
<proteinExistence type="predicted"/>
<feature type="domain" description="Glycosyl transferase family 3" evidence="4">
    <location>
        <begin position="109"/>
        <end position="279"/>
    </location>
</feature>
<dbReference type="Gene3D" id="3.40.1030.10">
    <property type="entry name" value="Nucleoside phosphorylase/phosphoribosyltransferase catalytic domain"/>
    <property type="match status" value="1"/>
</dbReference>
<evidence type="ECO:0000256" key="1">
    <source>
        <dbReference type="ARBA" id="ARBA00022676"/>
    </source>
</evidence>
<feature type="domain" description="Glycosyl transferase family 3 N-terminal" evidence="5">
    <location>
        <begin position="16"/>
        <end position="81"/>
    </location>
</feature>
<evidence type="ECO:0000256" key="2">
    <source>
        <dbReference type="ARBA" id="ARBA00022679"/>
    </source>
</evidence>
<dbReference type="EMBL" id="CP124755">
    <property type="protein sequence ID" value="WGZ89765.1"/>
    <property type="molecule type" value="Genomic_DNA"/>
</dbReference>
<dbReference type="InterPro" id="IPR035902">
    <property type="entry name" value="Nuc_phospho_transferase"/>
</dbReference>
<keyword evidence="3" id="KW-0057">Aromatic amino acid biosynthesis</keyword>
<gene>
    <name evidence="6" type="ORF">QJT80_09655</name>
</gene>
<dbReference type="PANTHER" id="PTHR43285">
    <property type="entry name" value="ANTHRANILATE PHOSPHORIBOSYLTRANSFERASE"/>
    <property type="match status" value="1"/>
</dbReference>
<name>A0AA95H3A7_9GAMM</name>
<dbReference type="KEGG" id="tdu:QJT80_09655"/>
<protein>
    <submittedName>
        <fullName evidence="6">Anthranilate phosphoribosyltransferase</fullName>
    </submittedName>
</protein>
<dbReference type="InterPro" id="IPR000312">
    <property type="entry name" value="Glycosyl_Trfase_fam3"/>
</dbReference>
<dbReference type="Proteomes" id="UP001300672">
    <property type="component" value="Chromosome"/>
</dbReference>
<dbReference type="Pfam" id="PF02885">
    <property type="entry name" value="Glycos_trans_3N"/>
    <property type="match status" value="1"/>
</dbReference>
<evidence type="ECO:0000259" key="4">
    <source>
        <dbReference type="Pfam" id="PF00591"/>
    </source>
</evidence>
<organism evidence="6">
    <name type="scientific">Candidatus Thiocaldithrix dubininis</name>
    <dbReference type="NCBI Taxonomy" id="3080823"/>
    <lineage>
        <taxon>Bacteria</taxon>
        <taxon>Pseudomonadati</taxon>
        <taxon>Pseudomonadota</taxon>
        <taxon>Gammaproteobacteria</taxon>
        <taxon>Thiotrichales</taxon>
        <taxon>Thiotrichaceae</taxon>
        <taxon>Candidatus Thiocaldithrix</taxon>
    </lineage>
</organism>
<dbReference type="InterPro" id="IPR017459">
    <property type="entry name" value="Glycosyl_Trfase_fam3_N_dom"/>
</dbReference>
<reference evidence="6" key="1">
    <citation type="journal article" date="2023" name="Int. J. Mol. Sci.">
        <title>Metagenomics Revealed a New Genus 'Candidatus Thiocaldithrix dubininis' gen. nov., sp. nov. and a New Species 'Candidatus Thiothrix putei' sp. nov. in the Family Thiotrichaceae, Some Members of Which Have Traits of Both Na+- and H+-Motive Energetics.</title>
        <authorList>
            <person name="Ravin N.V."/>
            <person name="Muntyan M.S."/>
            <person name="Smolyakov D.D."/>
            <person name="Rudenko T.S."/>
            <person name="Beletsky A.V."/>
            <person name="Mardanov A.V."/>
            <person name="Grabovich M.Y."/>
        </authorList>
    </citation>
    <scope>NUCLEOTIDE SEQUENCE</scope>
    <source>
        <strain evidence="6">GKL-01</strain>
    </source>
</reference>
<keyword evidence="2" id="KW-0808">Transferase</keyword>
<keyword evidence="3" id="KW-0822">Tryptophan biosynthesis</keyword>
<dbReference type="Pfam" id="PF00591">
    <property type="entry name" value="Glycos_transf_3"/>
    <property type="match status" value="1"/>
</dbReference>
<dbReference type="GO" id="GO:0005829">
    <property type="term" value="C:cytosol"/>
    <property type="evidence" value="ECO:0007669"/>
    <property type="project" value="TreeGrafter"/>
</dbReference>
<accession>A0AA95H3A7</accession>
<dbReference type="Gene3D" id="1.20.970.10">
    <property type="entry name" value="Transferase, Pyrimidine Nucleoside Phosphorylase, Chain C"/>
    <property type="match status" value="1"/>
</dbReference>